<feature type="transmembrane region" description="Helical" evidence="1">
    <location>
        <begin position="216"/>
        <end position="236"/>
    </location>
</feature>
<dbReference type="Pfam" id="PF01569">
    <property type="entry name" value="PAP2"/>
    <property type="match status" value="1"/>
</dbReference>
<evidence type="ECO:0000313" key="3">
    <source>
        <dbReference type="EMBL" id="SVA01687.1"/>
    </source>
</evidence>
<proteinExistence type="predicted"/>
<dbReference type="PANTHER" id="PTHR14969:SF13">
    <property type="entry name" value="AT30094P"/>
    <property type="match status" value="1"/>
</dbReference>
<dbReference type="EMBL" id="UINC01002929">
    <property type="protein sequence ID" value="SVA01687.1"/>
    <property type="molecule type" value="Genomic_DNA"/>
</dbReference>
<keyword evidence="1" id="KW-1133">Transmembrane helix</keyword>
<sequence>MQVIEFLQDLDHPAVYYLMRFASLLGDDIFYVVFFPTIFWFWKRFSAIRLTVLLCTSIYINFVLKEVFQFPRPENVGFIEADGFAFPSGHAQHAVVVWGYLAWALRKHYAIAGLTVFFIGLSRLYLGVHWPGDVAGGWTIGAILLMLFIFLNGRMERSQLSFPALPATGILLVLTLWFGLFFSVTYSGIVMGALFGLVAGATAAGYVNIPSFSRSTIAGAVVVTIGAAGLYGIYRIASPLAADGERTLFIALAIIGVWISLGAPWLSGKVVEIIGLEVAGKEAA</sequence>
<feature type="transmembrane region" description="Helical" evidence="1">
    <location>
        <begin position="21"/>
        <end position="41"/>
    </location>
</feature>
<dbReference type="Gene3D" id="1.20.144.10">
    <property type="entry name" value="Phosphatidic acid phosphatase type 2/haloperoxidase"/>
    <property type="match status" value="1"/>
</dbReference>
<evidence type="ECO:0000259" key="2">
    <source>
        <dbReference type="SMART" id="SM00014"/>
    </source>
</evidence>
<dbReference type="InterPro" id="IPR000326">
    <property type="entry name" value="PAP2/HPO"/>
</dbReference>
<dbReference type="SUPFAM" id="SSF48317">
    <property type="entry name" value="Acid phosphatase/Vanadium-dependent haloperoxidase"/>
    <property type="match status" value="1"/>
</dbReference>
<keyword evidence="1" id="KW-0472">Membrane</keyword>
<reference evidence="3" key="1">
    <citation type="submission" date="2018-05" db="EMBL/GenBank/DDBJ databases">
        <authorList>
            <person name="Lanie J.A."/>
            <person name="Ng W.-L."/>
            <person name="Kazmierczak K.M."/>
            <person name="Andrzejewski T.M."/>
            <person name="Davidsen T.M."/>
            <person name="Wayne K.J."/>
            <person name="Tettelin H."/>
            <person name="Glass J.I."/>
            <person name="Rusch D."/>
            <person name="Podicherti R."/>
            <person name="Tsui H.-C.T."/>
            <person name="Winkler M.E."/>
        </authorList>
    </citation>
    <scope>NUCLEOTIDE SEQUENCE</scope>
</reference>
<gene>
    <name evidence="3" type="ORF">METZ01_LOCUS54541</name>
</gene>
<dbReference type="AlphaFoldDB" id="A0A381SH85"/>
<organism evidence="3">
    <name type="scientific">marine metagenome</name>
    <dbReference type="NCBI Taxonomy" id="408172"/>
    <lineage>
        <taxon>unclassified sequences</taxon>
        <taxon>metagenomes</taxon>
        <taxon>ecological metagenomes</taxon>
    </lineage>
</organism>
<evidence type="ECO:0000256" key="1">
    <source>
        <dbReference type="SAM" id="Phobius"/>
    </source>
</evidence>
<feature type="transmembrane region" description="Helical" evidence="1">
    <location>
        <begin position="164"/>
        <end position="183"/>
    </location>
</feature>
<feature type="transmembrane region" description="Helical" evidence="1">
    <location>
        <begin position="134"/>
        <end position="152"/>
    </location>
</feature>
<name>A0A381SH85_9ZZZZ</name>
<accession>A0A381SH85</accession>
<dbReference type="SMART" id="SM00014">
    <property type="entry name" value="acidPPc"/>
    <property type="match status" value="1"/>
</dbReference>
<dbReference type="PANTHER" id="PTHR14969">
    <property type="entry name" value="SPHINGOSINE-1-PHOSPHATE PHOSPHOHYDROLASE"/>
    <property type="match status" value="1"/>
</dbReference>
<feature type="transmembrane region" description="Helical" evidence="1">
    <location>
        <begin position="189"/>
        <end position="209"/>
    </location>
</feature>
<keyword evidence="1" id="KW-0812">Transmembrane</keyword>
<dbReference type="InterPro" id="IPR036938">
    <property type="entry name" value="PAP2/HPO_sf"/>
</dbReference>
<feature type="transmembrane region" description="Helical" evidence="1">
    <location>
        <begin position="248"/>
        <end position="266"/>
    </location>
</feature>
<feature type="domain" description="Phosphatidic acid phosphatase type 2/haloperoxidase" evidence="2">
    <location>
        <begin position="48"/>
        <end position="149"/>
    </location>
</feature>
<protein>
    <recommendedName>
        <fullName evidence="2">Phosphatidic acid phosphatase type 2/haloperoxidase domain-containing protein</fullName>
    </recommendedName>
</protein>
<feature type="transmembrane region" description="Helical" evidence="1">
    <location>
        <begin position="109"/>
        <end position="128"/>
    </location>
</feature>